<feature type="domain" description="Methyltransferase" evidence="2">
    <location>
        <begin position="64"/>
        <end position="151"/>
    </location>
</feature>
<accession>A0ABV0BYN4</accession>
<evidence type="ECO:0000259" key="2">
    <source>
        <dbReference type="Pfam" id="PF13649"/>
    </source>
</evidence>
<organism evidence="3 4">
    <name type="scientific">Sphingobacterium kitahiroshimense</name>
    <dbReference type="NCBI Taxonomy" id="470446"/>
    <lineage>
        <taxon>Bacteria</taxon>
        <taxon>Pseudomonadati</taxon>
        <taxon>Bacteroidota</taxon>
        <taxon>Sphingobacteriia</taxon>
        <taxon>Sphingobacteriales</taxon>
        <taxon>Sphingobacteriaceae</taxon>
        <taxon>Sphingobacterium</taxon>
    </lineage>
</organism>
<dbReference type="GO" id="GO:0008168">
    <property type="term" value="F:methyltransferase activity"/>
    <property type="evidence" value="ECO:0007669"/>
    <property type="project" value="UniProtKB-KW"/>
</dbReference>
<reference evidence="3 4" key="1">
    <citation type="submission" date="2024-04" db="EMBL/GenBank/DDBJ databases">
        <title>WGS of bacteria from Torrens River.</title>
        <authorList>
            <person name="Wyrsch E.R."/>
            <person name="Drigo B."/>
        </authorList>
    </citation>
    <scope>NUCLEOTIDE SEQUENCE [LARGE SCALE GENOMIC DNA]</scope>
    <source>
        <strain evidence="3 4">TWI391</strain>
    </source>
</reference>
<keyword evidence="3" id="KW-0489">Methyltransferase</keyword>
<dbReference type="SUPFAM" id="SSF53335">
    <property type="entry name" value="S-adenosyl-L-methionine-dependent methyltransferases"/>
    <property type="match status" value="1"/>
</dbReference>
<protein>
    <submittedName>
        <fullName evidence="3">Methyltransferase domain-containing protein</fullName>
    </submittedName>
</protein>
<dbReference type="InterPro" id="IPR029063">
    <property type="entry name" value="SAM-dependent_MTases_sf"/>
</dbReference>
<dbReference type="Pfam" id="PF13649">
    <property type="entry name" value="Methyltransf_25"/>
    <property type="match status" value="1"/>
</dbReference>
<keyword evidence="4" id="KW-1185">Reference proteome</keyword>
<dbReference type="PANTHER" id="PTHR43861">
    <property type="entry name" value="TRANS-ACONITATE 2-METHYLTRANSFERASE-RELATED"/>
    <property type="match status" value="1"/>
</dbReference>
<dbReference type="EMBL" id="JBDJNQ010000007">
    <property type="protein sequence ID" value="MEN5378594.1"/>
    <property type="molecule type" value="Genomic_DNA"/>
</dbReference>
<dbReference type="RefSeq" id="WP_021188345.1">
    <property type="nucleotide sequence ID" value="NZ_JBDJLH010000002.1"/>
</dbReference>
<proteinExistence type="predicted"/>
<name>A0ABV0BYN4_9SPHI</name>
<evidence type="ECO:0000256" key="1">
    <source>
        <dbReference type="ARBA" id="ARBA00022679"/>
    </source>
</evidence>
<evidence type="ECO:0000313" key="3">
    <source>
        <dbReference type="EMBL" id="MEN5378594.1"/>
    </source>
</evidence>
<dbReference type="CDD" id="cd02440">
    <property type="entry name" value="AdoMet_MTases"/>
    <property type="match status" value="1"/>
</dbReference>
<dbReference type="Proteomes" id="UP001409291">
    <property type="component" value="Unassembled WGS sequence"/>
</dbReference>
<dbReference type="InterPro" id="IPR041698">
    <property type="entry name" value="Methyltransf_25"/>
</dbReference>
<keyword evidence="1" id="KW-0808">Transferase</keyword>
<sequence>MRINTDNRTEKTELMDDFSLQGEELREALDKIARINQFLGGNSTTLNGVKQLLTQVDRSKHITVADIGCGNGDMLRMLAEYGIKNNINFKMIGIDANEYTINYARKLSTSYANIDYVCTDIFEENFKTLKYDIALCTLTIHHFTNEKIIDLITIFSHNASVGIVINDLQRSKFAYRLYQMVCFVFRLNRMLQEDGCTSILRGFKRNELQSFARKLNLKNYTIQWKWAFRYQWIIPKI</sequence>
<gene>
    <name evidence="3" type="ORF">ABE541_15130</name>
</gene>
<comment type="caution">
    <text evidence="3">The sequence shown here is derived from an EMBL/GenBank/DDBJ whole genome shotgun (WGS) entry which is preliminary data.</text>
</comment>
<dbReference type="Gene3D" id="3.40.50.150">
    <property type="entry name" value="Vaccinia Virus protein VP39"/>
    <property type="match status" value="1"/>
</dbReference>
<dbReference type="GO" id="GO:0032259">
    <property type="term" value="P:methylation"/>
    <property type="evidence" value="ECO:0007669"/>
    <property type="project" value="UniProtKB-KW"/>
</dbReference>
<evidence type="ECO:0000313" key="4">
    <source>
        <dbReference type="Proteomes" id="UP001409291"/>
    </source>
</evidence>